<gene>
    <name evidence="17" type="ORF">ATEG_06077</name>
</gene>
<evidence type="ECO:0000256" key="5">
    <source>
        <dbReference type="ARBA" id="ARBA00022729"/>
    </source>
</evidence>
<evidence type="ECO:0000256" key="1">
    <source>
        <dbReference type="ARBA" id="ARBA00001973"/>
    </source>
</evidence>
<evidence type="ECO:0000256" key="3">
    <source>
        <dbReference type="ARBA" id="ARBA00022525"/>
    </source>
</evidence>
<keyword evidence="3" id="KW-0964">Secreted</keyword>
<accession>Q0CJQ7</accession>
<keyword evidence="8" id="KW-0186">Copper</keyword>
<keyword evidence="9" id="KW-0503">Monooxygenase</keyword>
<dbReference type="HOGENOM" id="CLU_031730_4_2_1"/>
<dbReference type="Gene3D" id="2.70.50.70">
    <property type="match status" value="1"/>
</dbReference>
<dbReference type="GO" id="GO:0005576">
    <property type="term" value="C:extracellular region"/>
    <property type="evidence" value="ECO:0007669"/>
    <property type="project" value="UniProtKB-SubCell"/>
</dbReference>
<dbReference type="GO" id="GO:0004497">
    <property type="term" value="F:monooxygenase activity"/>
    <property type="evidence" value="ECO:0007669"/>
    <property type="project" value="UniProtKB-KW"/>
</dbReference>
<dbReference type="OrthoDB" id="3496539at2759"/>
<dbReference type="GO" id="GO:0046872">
    <property type="term" value="F:metal ion binding"/>
    <property type="evidence" value="ECO:0007669"/>
    <property type="project" value="UniProtKB-KW"/>
</dbReference>
<dbReference type="Pfam" id="PF03443">
    <property type="entry name" value="AA9"/>
    <property type="match status" value="1"/>
</dbReference>
<keyword evidence="11" id="KW-0119">Carbohydrate metabolism</keyword>
<dbReference type="GeneID" id="4321593"/>
<keyword evidence="12" id="KW-0624">Polysaccharide degradation</keyword>
<dbReference type="STRING" id="341663.Q0CJQ7"/>
<evidence type="ECO:0000256" key="10">
    <source>
        <dbReference type="ARBA" id="ARBA00023157"/>
    </source>
</evidence>
<evidence type="ECO:0000259" key="16">
    <source>
        <dbReference type="Pfam" id="PF03443"/>
    </source>
</evidence>
<dbReference type="InterPro" id="IPR049892">
    <property type="entry name" value="AA9"/>
</dbReference>
<dbReference type="EC" id="1.14.99.56" evidence="15"/>
<evidence type="ECO:0000256" key="13">
    <source>
        <dbReference type="ARBA" id="ARBA00044502"/>
    </source>
</evidence>
<keyword evidence="5" id="KW-0732">Signal</keyword>
<proteinExistence type="inferred from homology"/>
<name>Q0CJQ7_ASPTN</name>
<comment type="subcellular location">
    <subcellularLocation>
        <location evidence="2">Secreted</location>
    </subcellularLocation>
</comment>
<evidence type="ECO:0000256" key="2">
    <source>
        <dbReference type="ARBA" id="ARBA00004613"/>
    </source>
</evidence>
<dbReference type="EMBL" id="CH476601">
    <property type="protein sequence ID" value="EAU33838.1"/>
    <property type="molecule type" value="Genomic_DNA"/>
</dbReference>
<keyword evidence="4" id="KW-0479">Metal-binding</keyword>
<dbReference type="Proteomes" id="UP000007963">
    <property type="component" value="Unassembled WGS sequence"/>
</dbReference>
<dbReference type="RefSeq" id="XP_001215255.1">
    <property type="nucleotide sequence ID" value="XM_001215255.1"/>
</dbReference>
<evidence type="ECO:0000256" key="14">
    <source>
        <dbReference type="ARBA" id="ARBA00045077"/>
    </source>
</evidence>
<dbReference type="PANTHER" id="PTHR33353">
    <property type="entry name" value="PUTATIVE (AFU_ORTHOLOGUE AFUA_1G12560)-RELATED"/>
    <property type="match status" value="1"/>
</dbReference>
<evidence type="ECO:0000256" key="8">
    <source>
        <dbReference type="ARBA" id="ARBA00023008"/>
    </source>
</evidence>
<evidence type="ECO:0000313" key="17">
    <source>
        <dbReference type="EMBL" id="EAU33838.1"/>
    </source>
</evidence>
<keyword evidence="6" id="KW-0136">Cellulose degradation</keyword>
<dbReference type="VEuPathDB" id="FungiDB:ATEG_06077"/>
<comment type="catalytic activity">
    <reaction evidence="14">
        <text>[(1-&gt;4)-beta-D-glucosyl]n+m + reduced acceptor + O2 = 4-dehydro-beta-D-glucosyl-[(1-&gt;4)-beta-D-glucosyl]n-1 + [(1-&gt;4)-beta-D-glucosyl]m + acceptor + H2O.</text>
        <dbReference type="EC" id="1.14.99.56"/>
    </reaction>
</comment>
<comment type="cofactor">
    <cofactor evidence="1">
        <name>Cu(2+)</name>
        <dbReference type="ChEBI" id="CHEBI:29036"/>
    </cofactor>
</comment>
<organism evidence="17 18">
    <name type="scientific">Aspergillus terreus (strain NIH 2624 / FGSC A1156)</name>
    <dbReference type="NCBI Taxonomy" id="341663"/>
    <lineage>
        <taxon>Eukaryota</taxon>
        <taxon>Fungi</taxon>
        <taxon>Dikarya</taxon>
        <taxon>Ascomycota</taxon>
        <taxon>Pezizomycotina</taxon>
        <taxon>Eurotiomycetes</taxon>
        <taxon>Eurotiomycetidae</taxon>
        <taxon>Eurotiales</taxon>
        <taxon>Aspergillaceae</taxon>
        <taxon>Aspergillus</taxon>
        <taxon>Aspergillus subgen. Circumdati</taxon>
    </lineage>
</organism>
<evidence type="ECO:0000256" key="6">
    <source>
        <dbReference type="ARBA" id="ARBA00023001"/>
    </source>
</evidence>
<evidence type="ECO:0000256" key="9">
    <source>
        <dbReference type="ARBA" id="ARBA00023033"/>
    </source>
</evidence>
<evidence type="ECO:0000256" key="11">
    <source>
        <dbReference type="ARBA" id="ARBA00023277"/>
    </source>
</evidence>
<sequence>MKGSYLLGSAMLAATSYAHYVFPALIKDGEATPDWKYVRQWTGSYTNSPVTDVDSLDIRCNVDATTGNNTSTLGVAAGSTIGFTVKTEIGHPGPLLVYMAKAPTTAAAFDGSGESWFKIYEDGPKFNADGLTWPTEGATQVTFDLPAALPDGDYLVRVEHIGLHSANTEGGAQFYISCGQVTVTGGGDGTPGPLVAFPGAYSPTDPGILIDIYYPVPTEYTPPGPAVWGK</sequence>
<comment type="similarity">
    <text evidence="13">Belongs to the polysaccharide monooxygenase AA9 family.</text>
</comment>
<dbReference type="AlphaFoldDB" id="Q0CJQ7"/>
<dbReference type="eggNOG" id="ENOG502RYSN">
    <property type="taxonomic scope" value="Eukaryota"/>
</dbReference>
<dbReference type="PANTHER" id="PTHR33353:SF10">
    <property type="entry name" value="ENDO-BETA-1,4-GLUCANASE D"/>
    <property type="match status" value="1"/>
</dbReference>
<evidence type="ECO:0000313" key="18">
    <source>
        <dbReference type="Proteomes" id="UP000007963"/>
    </source>
</evidence>
<dbReference type="CDD" id="cd21175">
    <property type="entry name" value="LPMO_AA9"/>
    <property type="match status" value="1"/>
</dbReference>
<keyword evidence="7" id="KW-0560">Oxidoreductase</keyword>
<evidence type="ECO:0000256" key="7">
    <source>
        <dbReference type="ARBA" id="ARBA00023002"/>
    </source>
</evidence>
<evidence type="ECO:0000256" key="12">
    <source>
        <dbReference type="ARBA" id="ARBA00023326"/>
    </source>
</evidence>
<keyword evidence="10" id="KW-1015">Disulfide bond</keyword>
<dbReference type="InterPro" id="IPR005103">
    <property type="entry name" value="AA9_LPMO"/>
</dbReference>
<feature type="domain" description="Auxiliary Activity family 9 catalytic" evidence="16">
    <location>
        <begin position="19"/>
        <end position="220"/>
    </location>
</feature>
<evidence type="ECO:0000256" key="4">
    <source>
        <dbReference type="ARBA" id="ARBA00022723"/>
    </source>
</evidence>
<evidence type="ECO:0000256" key="15">
    <source>
        <dbReference type="ARBA" id="ARBA00047174"/>
    </source>
</evidence>
<protein>
    <recommendedName>
        <fullName evidence="15">lytic cellulose monooxygenase (C4-dehydrogenating)</fullName>
        <ecNumber evidence="15">1.14.99.56</ecNumber>
    </recommendedName>
</protein>
<reference evidence="18" key="1">
    <citation type="submission" date="2005-09" db="EMBL/GenBank/DDBJ databases">
        <title>Annotation of the Aspergillus terreus NIH2624 genome.</title>
        <authorList>
            <person name="Birren B.W."/>
            <person name="Lander E.S."/>
            <person name="Galagan J.E."/>
            <person name="Nusbaum C."/>
            <person name="Devon K."/>
            <person name="Henn M."/>
            <person name="Ma L.-J."/>
            <person name="Jaffe D.B."/>
            <person name="Butler J."/>
            <person name="Alvarez P."/>
            <person name="Gnerre S."/>
            <person name="Grabherr M."/>
            <person name="Kleber M."/>
            <person name="Mauceli E.W."/>
            <person name="Brockman W."/>
            <person name="Rounsley S."/>
            <person name="Young S.K."/>
            <person name="LaButti K."/>
            <person name="Pushparaj V."/>
            <person name="DeCaprio D."/>
            <person name="Crawford M."/>
            <person name="Koehrsen M."/>
            <person name="Engels R."/>
            <person name="Montgomery P."/>
            <person name="Pearson M."/>
            <person name="Howarth C."/>
            <person name="Larson L."/>
            <person name="Luoma S."/>
            <person name="White J."/>
            <person name="Alvarado L."/>
            <person name="Kodira C.D."/>
            <person name="Zeng Q."/>
            <person name="Oleary S."/>
            <person name="Yandava C."/>
            <person name="Denning D.W."/>
            <person name="Nierman W.C."/>
            <person name="Milne T."/>
            <person name="Madden K."/>
        </authorList>
    </citation>
    <scope>NUCLEOTIDE SEQUENCE [LARGE SCALE GENOMIC DNA]</scope>
    <source>
        <strain evidence="18">NIH 2624 / FGSC A1156</strain>
    </source>
</reference>
<dbReference type="OMA" id="AVWFKVF"/>
<dbReference type="GO" id="GO:0030245">
    <property type="term" value="P:cellulose catabolic process"/>
    <property type="evidence" value="ECO:0007669"/>
    <property type="project" value="UniProtKB-KW"/>
</dbReference>